<dbReference type="InterPro" id="IPR013011">
    <property type="entry name" value="PTS_EIIB_2"/>
</dbReference>
<reference evidence="9 10" key="1">
    <citation type="submission" date="2015-05" db="EMBL/GenBank/DDBJ databases">
        <title>Whole genome sequence and identification of bacterial endophytes from Costus igneus.</title>
        <authorList>
            <person name="Lee Y.P."/>
            <person name="Gan H.M."/>
            <person name="Eng W."/>
            <person name="Wheatley M.S."/>
            <person name="Caraballo A."/>
            <person name="Polter S."/>
            <person name="Savka M.A."/>
            <person name="Hudson A.O."/>
        </authorList>
    </citation>
    <scope>NUCLEOTIDE SEQUENCE [LARGE SCALE GENOMIC DNA]</scope>
    <source>
        <strain evidence="9 10">RIT379</strain>
    </source>
</reference>
<evidence type="ECO:0000259" key="8">
    <source>
        <dbReference type="PROSITE" id="PS51372"/>
    </source>
</evidence>
<dbReference type="SUPFAM" id="SSF55804">
    <property type="entry name" value="Phoshotransferase/anion transport protein"/>
    <property type="match status" value="1"/>
</dbReference>
<dbReference type="Proteomes" id="UP000036045">
    <property type="component" value="Unassembled WGS sequence"/>
</dbReference>
<keyword evidence="1" id="KW-0808">Transferase</keyword>
<sequence>MLDQRAAALLNVLKNYGPQRIKRLEKELGCTRRQITYDVKKINDWLIDQGMPPIQNDRSKGLIFPTQWKEQADGKIPVVKTHTYIASPMERKGLILLKIFTNTEYVSVNHLIDLLKVSKNTVLASIKEASKLAEQYHVIIKYTRRHGYELVGDEGNIRFLMMLCISEFIHYEEGSKLLKDLYNQENGQGAYECSHKKIAAIIAEVEKQLGIKYVEEKVQEVIVFLLFLLLRIQKGVSIFYPEDRREIIANLNEYKVISEKVTQLGISKKTDEQLYVTSVLIGLQCKDSHLNEASFIMERQLYALTQVIIQEFELLACVSISNQKELAHSLYYHIRPAYYRMLFHIPIVNPLLKQIKEEFPDLFVLVKKALKPLEEFVKRPISEEEAGYITLHFGSYVDPANIHVNLRKKAVIVCLNGMGTSNMLKYQIERLLPEVEILAIYSLSDYDYQREDEFDLLFSTVPFQTTKPIIMVNPILTALDKARILQEFDFHVLRKKDLKGVSVNQIMEVIKLFTTIHDENGLYETLCDLVMGHTAAQFRGYKPVISDLLKREMIQIKDKVDNWQEAIRLASSPLLDIQAIEPCYIDAMITNIEKLGSYVVLAPNVAIPHARPEDGVKKLSMSLLKLNEPISFSPDDPNKNVHLIFVLAAVDNYSHLKALSQLTELLEEEENIEQMIEMTKAESFIKLIQSYSEI</sequence>
<dbReference type="Pfam" id="PF00359">
    <property type="entry name" value="PTS_EIIA_2"/>
    <property type="match status" value="1"/>
</dbReference>
<dbReference type="PROSITE" id="PS51372">
    <property type="entry name" value="PRD_2"/>
    <property type="match status" value="1"/>
</dbReference>
<comment type="caution">
    <text evidence="9">The sequence shown here is derived from an EMBL/GenBank/DDBJ whole genome shotgun (WGS) entry which is preliminary data.</text>
</comment>
<evidence type="ECO:0000313" key="10">
    <source>
        <dbReference type="Proteomes" id="UP000036045"/>
    </source>
</evidence>
<keyword evidence="3" id="KW-0805">Transcription regulation</keyword>
<dbReference type="OrthoDB" id="369398at2"/>
<dbReference type="GO" id="GO:0006355">
    <property type="term" value="P:regulation of DNA-templated transcription"/>
    <property type="evidence" value="ECO:0007669"/>
    <property type="project" value="InterPro"/>
</dbReference>
<accession>A0A0J1KEU6</accession>
<dbReference type="Gene3D" id="3.40.50.2300">
    <property type="match status" value="1"/>
</dbReference>
<dbReference type="InterPro" id="IPR011608">
    <property type="entry name" value="PRD"/>
</dbReference>
<feature type="domain" description="PTS EIIB type-2" evidence="7">
    <location>
        <begin position="408"/>
        <end position="496"/>
    </location>
</feature>
<dbReference type="InterPro" id="IPR036095">
    <property type="entry name" value="PTS_EIIB-like_sf"/>
</dbReference>
<dbReference type="GO" id="GO:0009401">
    <property type="term" value="P:phosphoenolpyruvate-dependent sugar phosphotransferase system"/>
    <property type="evidence" value="ECO:0007669"/>
    <property type="project" value="InterPro"/>
</dbReference>
<keyword evidence="4" id="KW-0010">Activator</keyword>
<evidence type="ECO:0000256" key="2">
    <source>
        <dbReference type="ARBA" id="ARBA00022737"/>
    </source>
</evidence>
<dbReference type="CDD" id="cd05568">
    <property type="entry name" value="PTS_IIB_bgl_like"/>
    <property type="match status" value="1"/>
</dbReference>
<dbReference type="InterPro" id="IPR036388">
    <property type="entry name" value="WH-like_DNA-bd_sf"/>
</dbReference>
<keyword evidence="2" id="KW-0677">Repeat</keyword>
<keyword evidence="5" id="KW-0804">Transcription</keyword>
<dbReference type="Pfam" id="PF05043">
    <property type="entry name" value="Mga"/>
    <property type="match status" value="1"/>
</dbReference>
<evidence type="ECO:0000256" key="3">
    <source>
        <dbReference type="ARBA" id="ARBA00023015"/>
    </source>
</evidence>
<dbReference type="RefSeq" id="WP_047945053.1">
    <property type="nucleotide sequence ID" value="NZ_JBCLPU010000037.1"/>
</dbReference>
<dbReference type="SUPFAM" id="SSF52794">
    <property type="entry name" value="PTS system IIB component-like"/>
    <property type="match status" value="1"/>
</dbReference>
<dbReference type="PROSITE" id="PS51099">
    <property type="entry name" value="PTS_EIIB_TYPE_2"/>
    <property type="match status" value="1"/>
</dbReference>
<evidence type="ECO:0000259" key="6">
    <source>
        <dbReference type="PROSITE" id="PS51094"/>
    </source>
</evidence>
<evidence type="ECO:0000256" key="5">
    <source>
        <dbReference type="ARBA" id="ARBA00023163"/>
    </source>
</evidence>
<protein>
    <recommendedName>
        <fullName evidence="11">PTS system EIIA component</fullName>
    </recommendedName>
</protein>
<dbReference type="PANTHER" id="PTHR30185:SF9">
    <property type="entry name" value="MANNITOL-SPECIFIC PHOSPHOTRANSFERASE ENZYME IIA COMPONENT"/>
    <property type="match status" value="1"/>
</dbReference>
<dbReference type="PANTHER" id="PTHR30185">
    <property type="entry name" value="CRYPTIC BETA-GLUCOSIDE BGL OPERON ANTITERMINATOR"/>
    <property type="match status" value="1"/>
</dbReference>
<dbReference type="PROSITE" id="PS51094">
    <property type="entry name" value="PTS_EIIA_TYPE_2"/>
    <property type="match status" value="1"/>
</dbReference>
<dbReference type="SUPFAM" id="SSF63520">
    <property type="entry name" value="PTS-regulatory domain, PRD"/>
    <property type="match status" value="1"/>
</dbReference>
<dbReference type="Pfam" id="PF00874">
    <property type="entry name" value="PRD"/>
    <property type="match status" value="1"/>
</dbReference>
<dbReference type="Gene3D" id="3.40.930.10">
    <property type="entry name" value="Mannitol-specific EII, Chain A"/>
    <property type="match status" value="1"/>
</dbReference>
<evidence type="ECO:0000313" key="9">
    <source>
        <dbReference type="EMBL" id="KLV14995.1"/>
    </source>
</evidence>
<dbReference type="InterPro" id="IPR002178">
    <property type="entry name" value="PTS_EIIA_type-2_dom"/>
</dbReference>
<dbReference type="Gene3D" id="1.10.10.10">
    <property type="entry name" value="Winged helix-like DNA-binding domain superfamily/Winged helix DNA-binding domain"/>
    <property type="match status" value="1"/>
</dbReference>
<feature type="domain" description="PTS EIIA type-2" evidence="6">
    <location>
        <begin position="547"/>
        <end position="691"/>
    </location>
</feature>
<dbReference type="InterPro" id="IPR050661">
    <property type="entry name" value="BglG_antiterminators"/>
</dbReference>
<evidence type="ECO:0000256" key="4">
    <source>
        <dbReference type="ARBA" id="ARBA00023159"/>
    </source>
</evidence>
<evidence type="ECO:0008006" key="11">
    <source>
        <dbReference type="Google" id="ProtNLM"/>
    </source>
</evidence>
<dbReference type="CDD" id="cd00211">
    <property type="entry name" value="PTS_IIA_fru"/>
    <property type="match status" value="1"/>
</dbReference>
<proteinExistence type="predicted"/>
<keyword evidence="10" id="KW-1185">Reference proteome</keyword>
<dbReference type="GO" id="GO:0008982">
    <property type="term" value="F:protein-N(PI)-phosphohistidine-sugar phosphotransferase activity"/>
    <property type="evidence" value="ECO:0007669"/>
    <property type="project" value="InterPro"/>
</dbReference>
<organism evidence="9 10">
    <name type="scientific">Niallia circulans</name>
    <name type="common">Bacillus circulans</name>
    <dbReference type="NCBI Taxonomy" id="1397"/>
    <lineage>
        <taxon>Bacteria</taxon>
        <taxon>Bacillati</taxon>
        <taxon>Bacillota</taxon>
        <taxon>Bacilli</taxon>
        <taxon>Bacillales</taxon>
        <taxon>Bacillaceae</taxon>
        <taxon>Niallia</taxon>
    </lineage>
</organism>
<evidence type="ECO:0000256" key="1">
    <source>
        <dbReference type="ARBA" id="ARBA00022679"/>
    </source>
</evidence>
<dbReference type="EMBL" id="LDPH01000062">
    <property type="protein sequence ID" value="KLV14995.1"/>
    <property type="molecule type" value="Genomic_DNA"/>
</dbReference>
<evidence type="ECO:0000259" key="7">
    <source>
        <dbReference type="PROSITE" id="PS51099"/>
    </source>
</evidence>
<dbReference type="Gene3D" id="1.10.1790.10">
    <property type="entry name" value="PRD domain"/>
    <property type="match status" value="1"/>
</dbReference>
<dbReference type="InterPro" id="IPR036634">
    <property type="entry name" value="PRD_sf"/>
</dbReference>
<name>A0A0J1KEU6_NIACI</name>
<dbReference type="InterPro" id="IPR016152">
    <property type="entry name" value="PTrfase/Anion_transptr"/>
</dbReference>
<gene>
    <name evidence="9" type="ORF">ABW02_25810</name>
</gene>
<feature type="domain" description="PRD" evidence="8">
    <location>
        <begin position="296"/>
        <end position="403"/>
    </location>
</feature>
<dbReference type="AlphaFoldDB" id="A0A0J1KEU6"/>
<dbReference type="InterPro" id="IPR007737">
    <property type="entry name" value="Mga_HTH"/>
</dbReference>
<dbReference type="PATRIC" id="fig|1397.4.peg.4981"/>